<evidence type="ECO:0000313" key="2">
    <source>
        <dbReference type="EMBL" id="MCD7469734.1"/>
    </source>
</evidence>
<keyword evidence="3" id="KW-1185">Reference proteome</keyword>
<feature type="non-terminal residue" evidence="2">
    <location>
        <position position="1"/>
    </location>
</feature>
<protein>
    <submittedName>
        <fullName evidence="2">Uncharacterized protein</fullName>
    </submittedName>
</protein>
<dbReference type="EMBL" id="JACEIK010001477">
    <property type="protein sequence ID" value="MCD7469734.1"/>
    <property type="molecule type" value="Genomic_DNA"/>
</dbReference>
<proteinExistence type="predicted"/>
<reference evidence="2 3" key="1">
    <citation type="journal article" date="2021" name="BMC Genomics">
        <title>Datura genome reveals duplications of psychoactive alkaloid biosynthetic genes and high mutation rate following tissue culture.</title>
        <authorList>
            <person name="Rajewski A."/>
            <person name="Carter-House D."/>
            <person name="Stajich J."/>
            <person name="Litt A."/>
        </authorList>
    </citation>
    <scope>NUCLEOTIDE SEQUENCE [LARGE SCALE GENOMIC DNA]</scope>
    <source>
        <strain evidence="2">AR-01</strain>
    </source>
</reference>
<comment type="caution">
    <text evidence="2">The sequence shown here is derived from an EMBL/GenBank/DDBJ whole genome shotgun (WGS) entry which is preliminary data.</text>
</comment>
<name>A0ABS8TGP1_DATST</name>
<evidence type="ECO:0000313" key="3">
    <source>
        <dbReference type="Proteomes" id="UP000823775"/>
    </source>
</evidence>
<gene>
    <name evidence="2" type="ORF">HAX54_008910</name>
</gene>
<organism evidence="2 3">
    <name type="scientific">Datura stramonium</name>
    <name type="common">Jimsonweed</name>
    <name type="synonym">Common thornapple</name>
    <dbReference type="NCBI Taxonomy" id="4076"/>
    <lineage>
        <taxon>Eukaryota</taxon>
        <taxon>Viridiplantae</taxon>
        <taxon>Streptophyta</taxon>
        <taxon>Embryophyta</taxon>
        <taxon>Tracheophyta</taxon>
        <taxon>Spermatophyta</taxon>
        <taxon>Magnoliopsida</taxon>
        <taxon>eudicotyledons</taxon>
        <taxon>Gunneridae</taxon>
        <taxon>Pentapetalae</taxon>
        <taxon>asterids</taxon>
        <taxon>lamiids</taxon>
        <taxon>Solanales</taxon>
        <taxon>Solanaceae</taxon>
        <taxon>Solanoideae</taxon>
        <taxon>Datureae</taxon>
        <taxon>Datura</taxon>
    </lineage>
</organism>
<evidence type="ECO:0000256" key="1">
    <source>
        <dbReference type="SAM" id="MobiDB-lite"/>
    </source>
</evidence>
<sequence>YHGIKRKGGGCCGSKPQEGKKGKNRASYSASKAGSTMRFGEKAVEPHGVTWFNTQKESKYAHKNWIDEGHLTLEYQAIQDKIYELGAGYIFNESKRFNLTLAREFYANWDTSFRESTKVKIRGLVVRSTAKWFNAFQRTTAVDPSEYFILMEKPPYRDIHHTL</sequence>
<feature type="region of interest" description="Disordered" evidence="1">
    <location>
        <begin position="1"/>
        <end position="33"/>
    </location>
</feature>
<dbReference type="Proteomes" id="UP000823775">
    <property type="component" value="Unassembled WGS sequence"/>
</dbReference>
<accession>A0ABS8TGP1</accession>